<reference evidence="1" key="1">
    <citation type="submission" date="2014-11" db="EMBL/GenBank/DDBJ databases">
        <authorList>
            <person name="Amaro Gonzalez C."/>
        </authorList>
    </citation>
    <scope>NUCLEOTIDE SEQUENCE</scope>
</reference>
<organism evidence="1">
    <name type="scientific">Anguilla anguilla</name>
    <name type="common">European freshwater eel</name>
    <name type="synonym">Muraena anguilla</name>
    <dbReference type="NCBI Taxonomy" id="7936"/>
    <lineage>
        <taxon>Eukaryota</taxon>
        <taxon>Metazoa</taxon>
        <taxon>Chordata</taxon>
        <taxon>Craniata</taxon>
        <taxon>Vertebrata</taxon>
        <taxon>Euteleostomi</taxon>
        <taxon>Actinopterygii</taxon>
        <taxon>Neopterygii</taxon>
        <taxon>Teleostei</taxon>
        <taxon>Anguilliformes</taxon>
        <taxon>Anguillidae</taxon>
        <taxon>Anguilla</taxon>
    </lineage>
</organism>
<dbReference type="AlphaFoldDB" id="A0A0E9XCH9"/>
<dbReference type="EMBL" id="GBXM01008416">
    <property type="protein sequence ID" value="JAI00162.1"/>
    <property type="molecule type" value="Transcribed_RNA"/>
</dbReference>
<sequence length="39" mass="4955">MPEVHIFKMFVLLKIFLYCKIQTCTDFYFKRQKLMRHEK</sequence>
<accession>A0A0E9XCH9</accession>
<protein>
    <submittedName>
        <fullName evidence="1">Uncharacterized protein</fullName>
    </submittedName>
</protein>
<name>A0A0E9XCH9_ANGAN</name>
<proteinExistence type="predicted"/>
<evidence type="ECO:0000313" key="1">
    <source>
        <dbReference type="EMBL" id="JAI00162.1"/>
    </source>
</evidence>
<reference evidence="1" key="2">
    <citation type="journal article" date="2015" name="Fish Shellfish Immunol.">
        <title>Early steps in the European eel (Anguilla anguilla)-Vibrio vulnificus interaction in the gills: Role of the RtxA13 toxin.</title>
        <authorList>
            <person name="Callol A."/>
            <person name="Pajuelo D."/>
            <person name="Ebbesson L."/>
            <person name="Teles M."/>
            <person name="MacKenzie S."/>
            <person name="Amaro C."/>
        </authorList>
    </citation>
    <scope>NUCLEOTIDE SEQUENCE</scope>
</reference>